<name>A0ABU7W090_9FLAO</name>
<organism evidence="1 2">
    <name type="scientific">Winogradskyella poriferorum</name>
    <dbReference type="NCBI Taxonomy" id="307627"/>
    <lineage>
        <taxon>Bacteria</taxon>
        <taxon>Pseudomonadati</taxon>
        <taxon>Bacteroidota</taxon>
        <taxon>Flavobacteriia</taxon>
        <taxon>Flavobacteriales</taxon>
        <taxon>Flavobacteriaceae</taxon>
        <taxon>Winogradskyella</taxon>
    </lineage>
</organism>
<comment type="caution">
    <text evidence="1">The sequence shown here is derived from an EMBL/GenBank/DDBJ whole genome shotgun (WGS) entry which is preliminary data.</text>
</comment>
<dbReference type="RefSeq" id="WP_331808244.1">
    <property type="nucleotide sequence ID" value="NZ_JAZHOU010000001.1"/>
</dbReference>
<accession>A0ABU7W090</accession>
<evidence type="ECO:0000313" key="2">
    <source>
        <dbReference type="Proteomes" id="UP001356704"/>
    </source>
</evidence>
<gene>
    <name evidence="1" type="ORF">V1468_00160</name>
</gene>
<evidence type="ECO:0000313" key="1">
    <source>
        <dbReference type="EMBL" id="MEF3077401.1"/>
    </source>
</evidence>
<proteinExistence type="predicted"/>
<reference evidence="1 2" key="1">
    <citation type="submission" date="2024-02" db="EMBL/GenBank/DDBJ databases">
        <title>Winogradskyella poriferorum JCM 12885.</title>
        <authorList>
            <person name="Zhang D.-F."/>
            <person name="Fu Z.-Y."/>
        </authorList>
    </citation>
    <scope>NUCLEOTIDE SEQUENCE [LARGE SCALE GENOMIC DNA]</scope>
    <source>
        <strain evidence="1 2">JCM 12885</strain>
    </source>
</reference>
<sequence>MNLELLKKRLQEELGITGHSLTNSELIELVQKLKSTPREGRTREKVQEIVKSVIDIDIFIIKESFDNSDLDNIIDQIEDALRNRS</sequence>
<dbReference type="Proteomes" id="UP001356704">
    <property type="component" value="Unassembled WGS sequence"/>
</dbReference>
<dbReference type="EMBL" id="JAZHOU010000001">
    <property type="protein sequence ID" value="MEF3077401.1"/>
    <property type="molecule type" value="Genomic_DNA"/>
</dbReference>
<protein>
    <submittedName>
        <fullName evidence="1">Uncharacterized protein</fullName>
    </submittedName>
</protein>
<keyword evidence="2" id="KW-1185">Reference proteome</keyword>